<dbReference type="CDD" id="cd00093">
    <property type="entry name" value="HTH_XRE"/>
    <property type="match status" value="1"/>
</dbReference>
<dbReference type="EMBL" id="AP019695">
    <property type="protein sequence ID" value="BBK23847.1"/>
    <property type="molecule type" value="Genomic_DNA"/>
</dbReference>
<dbReference type="KEGG" id="aarg:Aargi30884_27500"/>
<keyword evidence="1" id="KW-0238">DNA-binding</keyword>
<dbReference type="PANTHER" id="PTHR46558:SF11">
    <property type="entry name" value="HTH-TYPE TRANSCRIPTIONAL REGULATOR XRE"/>
    <property type="match status" value="1"/>
</dbReference>
<protein>
    <recommendedName>
        <fullName evidence="2">HTH cro/C1-type domain-containing protein</fullName>
    </recommendedName>
</protein>
<dbReference type="InterPro" id="IPR010982">
    <property type="entry name" value="Lambda_DNA-bd_dom_sf"/>
</dbReference>
<dbReference type="InterPro" id="IPR001387">
    <property type="entry name" value="Cro/C1-type_HTH"/>
</dbReference>
<dbReference type="SUPFAM" id="SSF47413">
    <property type="entry name" value="lambda repressor-like DNA-binding domains"/>
    <property type="match status" value="1"/>
</dbReference>
<keyword evidence="4" id="KW-1185">Reference proteome</keyword>
<organism evidence="3 4">
    <name type="scientific">Amedibacterium intestinale</name>
    <dbReference type="NCBI Taxonomy" id="2583452"/>
    <lineage>
        <taxon>Bacteria</taxon>
        <taxon>Bacillati</taxon>
        <taxon>Bacillota</taxon>
        <taxon>Erysipelotrichia</taxon>
        <taxon>Erysipelotrichales</taxon>
        <taxon>Erysipelotrichaceae</taxon>
        <taxon>Amedibacterium</taxon>
    </lineage>
</organism>
<evidence type="ECO:0000313" key="3">
    <source>
        <dbReference type="EMBL" id="BBK23847.1"/>
    </source>
</evidence>
<dbReference type="GO" id="GO:0003677">
    <property type="term" value="F:DNA binding"/>
    <property type="evidence" value="ECO:0007669"/>
    <property type="project" value="UniProtKB-KW"/>
</dbReference>
<dbReference type="Pfam" id="PF01381">
    <property type="entry name" value="HTH_3"/>
    <property type="match status" value="1"/>
</dbReference>
<evidence type="ECO:0000256" key="1">
    <source>
        <dbReference type="ARBA" id="ARBA00023125"/>
    </source>
</evidence>
<name>A0A6N4TMA1_9FIRM</name>
<feature type="domain" description="HTH cro/C1-type" evidence="2">
    <location>
        <begin position="7"/>
        <end position="61"/>
    </location>
</feature>
<dbReference type="PANTHER" id="PTHR46558">
    <property type="entry name" value="TRACRIPTIONAL REGULATORY PROTEIN-RELATED-RELATED"/>
    <property type="match status" value="1"/>
</dbReference>
<proteinExistence type="predicted"/>
<accession>A0A6N4TMA1</accession>
<dbReference type="SMART" id="SM00530">
    <property type="entry name" value="HTH_XRE"/>
    <property type="match status" value="1"/>
</dbReference>
<evidence type="ECO:0000313" key="4">
    <source>
        <dbReference type="Proteomes" id="UP000464754"/>
    </source>
</evidence>
<dbReference type="PROSITE" id="PS50943">
    <property type="entry name" value="HTH_CROC1"/>
    <property type="match status" value="1"/>
</dbReference>
<dbReference type="AlphaFoldDB" id="A0A6N4TMA1"/>
<sequence>MEISDRVKELRKTLNLSQEAFGNKLGITKASVSRIENGVFNLTSQLSKLICKEFNVDYFWLTEGTGEMFTKVPETLLDKLASQYNLSDKGRIILKTYLNAPEDQQDALENFLLTLAENMKKESD</sequence>
<gene>
    <name evidence="3" type="ORF">Aargi30884_27500</name>
</gene>
<evidence type="ECO:0000259" key="2">
    <source>
        <dbReference type="PROSITE" id="PS50943"/>
    </source>
</evidence>
<dbReference type="RefSeq" id="WP_163052496.1">
    <property type="nucleotide sequence ID" value="NZ_AP019695.1"/>
</dbReference>
<reference evidence="4" key="1">
    <citation type="submission" date="2019-05" db="EMBL/GenBank/DDBJ databases">
        <title>Complete genome sequencing of Absiella argi strain JCM 30884.</title>
        <authorList>
            <person name="Sakamoto M."/>
            <person name="Murakami T."/>
            <person name="Mori H."/>
        </authorList>
    </citation>
    <scope>NUCLEOTIDE SEQUENCE [LARGE SCALE GENOMIC DNA]</scope>
    <source>
        <strain evidence="4">JCM 30884</strain>
    </source>
</reference>
<dbReference type="Gene3D" id="1.10.260.40">
    <property type="entry name" value="lambda repressor-like DNA-binding domains"/>
    <property type="match status" value="1"/>
</dbReference>
<dbReference type="Proteomes" id="UP000464754">
    <property type="component" value="Chromosome"/>
</dbReference>